<feature type="signal peptide" evidence="1">
    <location>
        <begin position="1"/>
        <end position="19"/>
    </location>
</feature>
<evidence type="ECO:0000313" key="2">
    <source>
        <dbReference type="EMBL" id="KEQ14551.1"/>
    </source>
</evidence>
<name>A0A081N7X8_9GAMM</name>
<protein>
    <submittedName>
        <fullName evidence="2">Uncharacterized protein</fullName>
    </submittedName>
</protein>
<reference evidence="2 3" key="1">
    <citation type="submission" date="2014-06" db="EMBL/GenBank/DDBJ databases">
        <title>Whole Genome Sequences of Three Symbiotic Endozoicomonas Bacteria.</title>
        <authorList>
            <person name="Neave M.J."/>
            <person name="Apprill A."/>
            <person name="Voolstra C.R."/>
        </authorList>
    </citation>
    <scope>NUCLEOTIDE SEQUENCE [LARGE SCALE GENOMIC DNA]</scope>
    <source>
        <strain evidence="2 3">LMG 24815</strain>
    </source>
</reference>
<dbReference type="EMBL" id="JOKG01000002">
    <property type="protein sequence ID" value="KEQ14551.1"/>
    <property type="molecule type" value="Genomic_DNA"/>
</dbReference>
<organism evidence="2 3">
    <name type="scientific">Endozoicomonas montiporae</name>
    <dbReference type="NCBI Taxonomy" id="1027273"/>
    <lineage>
        <taxon>Bacteria</taxon>
        <taxon>Pseudomonadati</taxon>
        <taxon>Pseudomonadota</taxon>
        <taxon>Gammaproteobacteria</taxon>
        <taxon>Oceanospirillales</taxon>
        <taxon>Endozoicomonadaceae</taxon>
        <taxon>Endozoicomonas</taxon>
    </lineage>
</organism>
<dbReference type="Proteomes" id="UP000028006">
    <property type="component" value="Unassembled WGS sequence"/>
</dbReference>
<evidence type="ECO:0000313" key="3">
    <source>
        <dbReference type="Proteomes" id="UP000028006"/>
    </source>
</evidence>
<keyword evidence="3" id="KW-1185">Reference proteome</keyword>
<dbReference type="RefSeq" id="WP_034874489.1">
    <property type="nucleotide sequence ID" value="NZ_JOKG01000002.1"/>
</dbReference>
<dbReference type="AlphaFoldDB" id="A0A081N7X8"/>
<sequence length="241" mass="27076">MKKKIFALAIVALSTNVFASNLVVDDSGATFRKGITIGSDAVSAEGTLRFQNGQFQGNDGTGWISLASKEKVKQLEPLSDEEISDYVNEARDLCSKRGKDCSSSLELYNPTLNESYTTNIPTSEIQYVILSEEDCSPYSSSYTKYEGTDFTFLVNFVDPFYIEYKSHSQQYIARYSPHVSVLHKDTGLCFYTEFDPLVIGGYGKLLEFSSNDFTDRKAVYESINELRINELRKLNANKIVN</sequence>
<gene>
    <name evidence="2" type="ORF">GZ77_09470</name>
</gene>
<feature type="chain" id="PRO_5001760589" evidence="1">
    <location>
        <begin position="20"/>
        <end position="241"/>
    </location>
</feature>
<keyword evidence="1" id="KW-0732">Signal</keyword>
<evidence type="ECO:0000256" key="1">
    <source>
        <dbReference type="SAM" id="SignalP"/>
    </source>
</evidence>
<comment type="caution">
    <text evidence="2">The sequence shown here is derived from an EMBL/GenBank/DDBJ whole genome shotgun (WGS) entry which is preliminary data.</text>
</comment>
<proteinExistence type="predicted"/>
<accession>A0A081N7X8</accession>